<dbReference type="GO" id="GO:0008236">
    <property type="term" value="F:serine-type peptidase activity"/>
    <property type="evidence" value="ECO:0007669"/>
    <property type="project" value="InterPro"/>
</dbReference>
<name>A0A9X3I929_9SPHI</name>
<keyword evidence="3" id="KW-1185">Reference proteome</keyword>
<gene>
    <name evidence="2" type="ORF">OQZ29_07425</name>
</gene>
<feature type="domain" description="Tail specific protease" evidence="1">
    <location>
        <begin position="593"/>
        <end position="704"/>
    </location>
</feature>
<evidence type="ECO:0000313" key="2">
    <source>
        <dbReference type="EMBL" id="MCX3264569.1"/>
    </source>
</evidence>
<reference evidence="2" key="1">
    <citation type="submission" date="2022-11" db="EMBL/GenBank/DDBJ databases">
        <authorList>
            <person name="Graham C."/>
            <person name="Newman J.D."/>
        </authorList>
    </citation>
    <scope>NUCLEOTIDE SEQUENCE</scope>
    <source>
        <strain evidence="2">DSM 19486</strain>
    </source>
</reference>
<evidence type="ECO:0000313" key="3">
    <source>
        <dbReference type="Proteomes" id="UP001142592"/>
    </source>
</evidence>
<dbReference type="Pfam" id="PF03572">
    <property type="entry name" value="Peptidase_S41"/>
    <property type="match status" value="1"/>
</dbReference>
<sequence length="730" mass="82374">MKSLFTLCFVLVSITGFTQTSQQIRNLTAFSKLYGYVQYFHPSDEASRIEWQGFAIYGSQKMLQVKDDQELITTLNELFLPVAPTLKLSSKADLKFDLSEITPQNLTGYKSIYWQHVGLKLPYFDTNYNSIRINRINPITQKKITENAFALAPVNVATYKGKKFILNIHAESDIKNLVLKPYLDKLVFIKASAVSNKEKEYFFEGVFDPQLELFAIAIEPNFSTGSLNVNKISLKIIDEGKTLDIPLVENTVALNQLDSKIDIRIVRFFRPEGDQKLFDKELKIGEFIAKPLVPGIKFMMPLALYGNEKHTFPIVNETNVTELINRAYASWPKDEQGEFKIRGADITIRLADVVILYNALKHSYPYWDDATINADELWNKSILRVFSDKTDLDFLKTLKWIANSLNDGHMFVDLHGDTDKDIATLPMLFDIAEGKVVIKKVLDSGLVQKVKAGDELTKINQKNPFDILRSTDSLFSGSKQWKQAKSLIALTKGKKNEVLHLNLNRRGQNLSVDVARTFPYSEYVSGSDRNNRGACEWISSDIFYINLNKTTTEAHMAEILKAKSVIVDMRGYLNENTETFLSHLTHQKLTASSGMFTPQILYPDYKNVSYTIGSYTIEPVLPYVKAKIFLLSDATGQSATESFLSAYKQFKVVTIVGQPTSGTNGGINLVSMPGGYRFFYSGMLVKNPDGSKHHLNGVIPDVTVNSTIKGIQECKDEILEEAIRLATEDK</sequence>
<dbReference type="InterPro" id="IPR029045">
    <property type="entry name" value="ClpP/crotonase-like_dom_sf"/>
</dbReference>
<proteinExistence type="predicted"/>
<organism evidence="2 3">
    <name type="scientific">Pedobacter agri</name>
    <dbReference type="NCBI Taxonomy" id="454586"/>
    <lineage>
        <taxon>Bacteria</taxon>
        <taxon>Pseudomonadati</taxon>
        <taxon>Bacteroidota</taxon>
        <taxon>Sphingobacteriia</taxon>
        <taxon>Sphingobacteriales</taxon>
        <taxon>Sphingobacteriaceae</taxon>
        <taxon>Pedobacter</taxon>
    </lineage>
</organism>
<dbReference type="SUPFAM" id="SSF52096">
    <property type="entry name" value="ClpP/crotonase"/>
    <property type="match status" value="1"/>
</dbReference>
<dbReference type="RefSeq" id="WP_266268720.1">
    <property type="nucleotide sequence ID" value="NZ_JAPJUH010000002.1"/>
</dbReference>
<dbReference type="AlphaFoldDB" id="A0A9X3I929"/>
<dbReference type="InterPro" id="IPR005151">
    <property type="entry name" value="Tail-specific_protease"/>
</dbReference>
<dbReference type="EMBL" id="JAPJUH010000002">
    <property type="protein sequence ID" value="MCX3264569.1"/>
    <property type="molecule type" value="Genomic_DNA"/>
</dbReference>
<dbReference type="Gene3D" id="3.90.226.10">
    <property type="entry name" value="2-enoyl-CoA Hydratase, Chain A, domain 1"/>
    <property type="match status" value="1"/>
</dbReference>
<dbReference type="GO" id="GO:0006508">
    <property type="term" value="P:proteolysis"/>
    <property type="evidence" value="ECO:0007669"/>
    <property type="project" value="InterPro"/>
</dbReference>
<protein>
    <submittedName>
        <fullName evidence="2">S41 family peptidase</fullName>
    </submittedName>
</protein>
<evidence type="ECO:0000259" key="1">
    <source>
        <dbReference type="Pfam" id="PF03572"/>
    </source>
</evidence>
<accession>A0A9X3I929</accession>
<dbReference type="Proteomes" id="UP001142592">
    <property type="component" value="Unassembled WGS sequence"/>
</dbReference>
<dbReference type="Gene3D" id="3.30.750.44">
    <property type="match status" value="1"/>
</dbReference>
<comment type="caution">
    <text evidence="2">The sequence shown here is derived from an EMBL/GenBank/DDBJ whole genome shotgun (WGS) entry which is preliminary data.</text>
</comment>